<evidence type="ECO:0000259" key="4">
    <source>
        <dbReference type="Pfam" id="PF19288"/>
    </source>
</evidence>
<evidence type="ECO:0000256" key="3">
    <source>
        <dbReference type="SAM" id="MobiDB-lite"/>
    </source>
</evidence>
<protein>
    <submittedName>
        <fullName evidence="5">Aminodeoxyfutalosine synthase</fullName>
    </submittedName>
</protein>
<dbReference type="Gene3D" id="3.20.20.70">
    <property type="entry name" value="Aldolase class I"/>
    <property type="match status" value="1"/>
</dbReference>
<name>A0A4Y3QTP8_STRCI</name>
<dbReference type="PANTHER" id="PTHR43076:SF7">
    <property type="entry name" value="AMINODEOXYFUTALOSINE SYNTHASE"/>
    <property type="match status" value="1"/>
</dbReference>
<organism evidence="5 6">
    <name type="scientific">Streptomyces cacaoi</name>
    <dbReference type="NCBI Taxonomy" id="1898"/>
    <lineage>
        <taxon>Bacteria</taxon>
        <taxon>Bacillati</taxon>
        <taxon>Actinomycetota</taxon>
        <taxon>Actinomycetes</taxon>
        <taxon>Kitasatosporales</taxon>
        <taxon>Streptomycetaceae</taxon>
        <taxon>Streptomyces</taxon>
    </lineage>
</organism>
<feature type="compositionally biased region" description="Basic and acidic residues" evidence="3">
    <location>
        <begin position="1"/>
        <end position="11"/>
    </location>
</feature>
<feature type="region of interest" description="Disordered" evidence="3">
    <location>
        <begin position="1"/>
        <end position="24"/>
    </location>
</feature>
<dbReference type="InterPro" id="IPR045567">
    <property type="entry name" value="CofH/MnqC-like_C"/>
</dbReference>
<dbReference type="InterPro" id="IPR034405">
    <property type="entry name" value="F420"/>
</dbReference>
<dbReference type="InterPro" id="IPR013785">
    <property type="entry name" value="Aldolase_TIM"/>
</dbReference>
<feature type="domain" description="CofH/MqnC-like C-terminal" evidence="4">
    <location>
        <begin position="279"/>
        <end position="368"/>
    </location>
</feature>
<dbReference type="GO" id="GO:0044689">
    <property type="term" value="F:7,8-didemethyl-8-hydroxy-5-deazariboflavin synthase activity"/>
    <property type="evidence" value="ECO:0007669"/>
    <property type="project" value="TreeGrafter"/>
</dbReference>
<dbReference type="EMBL" id="BJMM01000004">
    <property type="protein sequence ID" value="GEB48601.1"/>
    <property type="molecule type" value="Genomic_DNA"/>
</dbReference>
<evidence type="ECO:0000313" key="5">
    <source>
        <dbReference type="EMBL" id="GEB48601.1"/>
    </source>
</evidence>
<dbReference type="Proteomes" id="UP000319210">
    <property type="component" value="Unassembled WGS sequence"/>
</dbReference>
<comment type="cofactor">
    <cofactor evidence="1">
        <name>[4Fe-4S] cluster</name>
        <dbReference type="ChEBI" id="CHEBI:49883"/>
    </cofactor>
</comment>
<dbReference type="GO" id="GO:0051539">
    <property type="term" value="F:4 iron, 4 sulfur cluster binding"/>
    <property type="evidence" value="ECO:0007669"/>
    <property type="project" value="UniProtKB-KW"/>
</dbReference>
<dbReference type="AlphaFoldDB" id="A0A4Y3QTP8"/>
<evidence type="ECO:0000256" key="1">
    <source>
        <dbReference type="ARBA" id="ARBA00001966"/>
    </source>
</evidence>
<sequence length="389" mass="40188">MDAEVRRDGSGAERGSGSPDVPGIEAVEQRIRAGERLGAADGLALFASDDLARLGGLAHAARTRVNGDAGHFALVRPLSVAAAAPAGADGEATEEEHAAAVVRLAQEGGTDGLVELRLDAAGCPAGRFLPLLRALRAALPDGVALTGCTAADVRRFAAESGTNADAADGIEGVLARLADAGLESLAGDDAGVFDPGVRAHFPGLPTWEEWAQVHRAAHARGLSSVCTLLLGHTEEPAHVVDHLLRLRALQDETGGFREFAPLLHEDGAGHTAGRSGGPASRTVTGAETFKTFAVCRLLLDNVAHIAVDRAAFGDQTAQLTLQFGADELAGPVAEARGAAAPDAPGRDELVELIRDAGFRPVERTAGYGTVHAYDGPDPDRREAPQPMRV</sequence>
<reference evidence="5 6" key="1">
    <citation type="submission" date="2019-06" db="EMBL/GenBank/DDBJ databases">
        <title>Whole genome shotgun sequence of Streptomyces cacaoi subsp. cacaoi NBRC 12748.</title>
        <authorList>
            <person name="Hosoyama A."/>
            <person name="Uohara A."/>
            <person name="Ohji S."/>
            <person name="Ichikawa N."/>
        </authorList>
    </citation>
    <scope>NUCLEOTIDE SEQUENCE [LARGE SCALE GENOMIC DNA]</scope>
    <source>
        <strain evidence="5 6">NBRC 12748</strain>
    </source>
</reference>
<feature type="region of interest" description="Disordered" evidence="3">
    <location>
        <begin position="365"/>
        <end position="389"/>
    </location>
</feature>
<keyword evidence="2" id="KW-0408">Iron</keyword>
<accession>A0A4Y3QTP8</accession>
<dbReference type="InterPro" id="IPR058240">
    <property type="entry name" value="rSAM_sf"/>
</dbReference>
<evidence type="ECO:0000313" key="6">
    <source>
        <dbReference type="Proteomes" id="UP000319210"/>
    </source>
</evidence>
<dbReference type="Pfam" id="PF19288">
    <property type="entry name" value="CofH_C"/>
    <property type="match status" value="1"/>
</dbReference>
<keyword evidence="6" id="KW-1185">Reference proteome</keyword>
<keyword evidence="2" id="KW-0004">4Fe-4S</keyword>
<comment type="caution">
    <text evidence="5">The sequence shown here is derived from an EMBL/GenBank/DDBJ whole genome shotgun (WGS) entry which is preliminary data.</text>
</comment>
<dbReference type="SUPFAM" id="SSF102114">
    <property type="entry name" value="Radical SAM enzymes"/>
    <property type="match status" value="1"/>
</dbReference>
<keyword evidence="2" id="KW-0479">Metal-binding</keyword>
<proteinExistence type="predicted"/>
<keyword evidence="2" id="KW-0411">Iron-sulfur</keyword>
<evidence type="ECO:0000256" key="2">
    <source>
        <dbReference type="ARBA" id="ARBA00022485"/>
    </source>
</evidence>
<dbReference type="PANTHER" id="PTHR43076">
    <property type="entry name" value="FO SYNTHASE (COFH)"/>
    <property type="match status" value="1"/>
</dbReference>
<dbReference type="RefSeq" id="WP_230988502.1">
    <property type="nucleotide sequence ID" value="NZ_BJMM01000004.1"/>
</dbReference>
<gene>
    <name evidence="5" type="primary">mqnE</name>
    <name evidence="5" type="ORF">SCA03_11520</name>
</gene>